<feature type="domain" description="Nudix hydrolase" evidence="1">
    <location>
        <begin position="22"/>
        <end position="150"/>
    </location>
</feature>
<dbReference type="Pfam" id="PF00293">
    <property type="entry name" value="NUDIX"/>
    <property type="match status" value="1"/>
</dbReference>
<dbReference type="InterPro" id="IPR015797">
    <property type="entry name" value="NUDIX_hydrolase-like_dom_sf"/>
</dbReference>
<organism evidence="2 3">
    <name type="scientific">Streptomyces fodineus</name>
    <dbReference type="NCBI Taxonomy" id="1904616"/>
    <lineage>
        <taxon>Bacteria</taxon>
        <taxon>Bacillati</taxon>
        <taxon>Actinomycetota</taxon>
        <taxon>Actinomycetes</taxon>
        <taxon>Kitasatosporales</taxon>
        <taxon>Streptomycetaceae</taxon>
        <taxon>Streptomyces</taxon>
    </lineage>
</organism>
<sequence length="159" mass="17534">MLAAEYPKRRPDGRAGTYEYVSVDDAVRVVALDDQQRLVLVEDDFHLQRRRVLHLPGGNCDGQEPREAALRELEEETGLIAGDLRPLGVIDPLPSITSARIFLFTATSLRTGRTRRDATEAGMTQHWRLLQDALAAVRNGEITEAGSVAALLLSERAST</sequence>
<evidence type="ECO:0000313" key="2">
    <source>
        <dbReference type="EMBL" id="AOR35779.1"/>
    </source>
</evidence>
<name>A0A1D7YKA4_9ACTN</name>
<dbReference type="SUPFAM" id="SSF55811">
    <property type="entry name" value="Nudix"/>
    <property type="match status" value="1"/>
</dbReference>
<dbReference type="AlphaFoldDB" id="A0A1D7YKA4"/>
<accession>A0A1D7YKA4</accession>
<protein>
    <recommendedName>
        <fullName evidence="1">Nudix hydrolase domain-containing protein</fullName>
    </recommendedName>
</protein>
<dbReference type="EMBL" id="CP017248">
    <property type="protein sequence ID" value="AOR35779.1"/>
    <property type="molecule type" value="Genomic_DNA"/>
</dbReference>
<dbReference type="PROSITE" id="PS51462">
    <property type="entry name" value="NUDIX"/>
    <property type="match status" value="1"/>
</dbReference>
<proteinExistence type="predicted"/>
<gene>
    <name evidence="2" type="ORF">BFF78_36110</name>
</gene>
<dbReference type="Gene3D" id="3.90.79.10">
    <property type="entry name" value="Nucleoside Triphosphate Pyrophosphohydrolase"/>
    <property type="match status" value="1"/>
</dbReference>
<reference evidence="3" key="1">
    <citation type="submission" date="2016-09" db="EMBL/GenBank/DDBJ databases">
        <title>Streptomyces puniciscabiei strain:TW1S1 Genome sequencing and assembly.</title>
        <authorList>
            <person name="Kim M.-K."/>
            <person name="Kim S.B."/>
        </authorList>
    </citation>
    <scope>NUCLEOTIDE SEQUENCE [LARGE SCALE GENOMIC DNA]</scope>
    <source>
        <strain evidence="3">TW1S1</strain>
    </source>
</reference>
<dbReference type="KEGG" id="spun:BFF78_36110"/>
<evidence type="ECO:0000259" key="1">
    <source>
        <dbReference type="PROSITE" id="PS51462"/>
    </source>
</evidence>
<dbReference type="InterPro" id="IPR000086">
    <property type="entry name" value="NUDIX_hydrolase_dom"/>
</dbReference>
<dbReference type="Proteomes" id="UP000094960">
    <property type="component" value="Chromosome"/>
</dbReference>
<evidence type="ECO:0000313" key="3">
    <source>
        <dbReference type="Proteomes" id="UP000094960"/>
    </source>
</evidence>
<keyword evidence="3" id="KW-1185">Reference proteome</keyword>